<dbReference type="AlphaFoldDB" id="A0A075P775"/>
<protein>
    <recommendedName>
        <fullName evidence="9">Aminodeoxychorismate lyase</fullName>
        <ecNumber evidence="6">4.1.3.38</ecNumber>
    </recommendedName>
    <alternativeName>
        <fullName evidence="10">4-amino-4-deoxychorismate lyase</fullName>
    </alternativeName>
</protein>
<evidence type="ECO:0000256" key="3">
    <source>
        <dbReference type="ARBA" id="ARBA00022898"/>
    </source>
</evidence>
<dbReference type="InterPro" id="IPR018300">
    <property type="entry name" value="Aminotrans_IV_CS"/>
</dbReference>
<dbReference type="InterPro" id="IPR043131">
    <property type="entry name" value="BCAT-like_N"/>
</dbReference>
<comment type="function">
    <text evidence="8">Involved in the biosynthesis of p-aminobenzoate (PABA), a precursor of tetrahydrofolate. Converts 4-amino-4-deoxychorismate into 4-aminobenzoate (PABA) and pyruvate.</text>
</comment>
<dbReference type="GO" id="GO:0008483">
    <property type="term" value="F:transaminase activity"/>
    <property type="evidence" value="ECO:0007669"/>
    <property type="project" value="UniProtKB-KW"/>
</dbReference>
<comment type="catalytic activity">
    <reaction evidence="7">
        <text>4-amino-4-deoxychorismate = 4-aminobenzoate + pyruvate + H(+)</text>
        <dbReference type="Rhea" id="RHEA:16201"/>
        <dbReference type="ChEBI" id="CHEBI:15361"/>
        <dbReference type="ChEBI" id="CHEBI:15378"/>
        <dbReference type="ChEBI" id="CHEBI:17836"/>
        <dbReference type="ChEBI" id="CHEBI:58406"/>
        <dbReference type="EC" id="4.1.3.38"/>
    </reaction>
</comment>
<evidence type="ECO:0000256" key="2">
    <source>
        <dbReference type="ARBA" id="ARBA00009320"/>
    </source>
</evidence>
<dbReference type="KEGG" id="aal:EP13_10960"/>
<dbReference type="Gene3D" id="3.20.10.10">
    <property type="entry name" value="D-amino Acid Aminotransferase, subunit A, domain 2"/>
    <property type="match status" value="1"/>
</dbReference>
<evidence type="ECO:0000256" key="4">
    <source>
        <dbReference type="ARBA" id="ARBA00022909"/>
    </source>
</evidence>
<dbReference type="EC" id="4.1.3.38" evidence="6"/>
<dbReference type="GO" id="GO:0046656">
    <property type="term" value="P:folic acid biosynthetic process"/>
    <property type="evidence" value="ECO:0007669"/>
    <property type="project" value="UniProtKB-KW"/>
</dbReference>
<dbReference type="InterPro" id="IPR050571">
    <property type="entry name" value="Class-IV_PLP-Dep_Aminotrnsfr"/>
</dbReference>
<evidence type="ECO:0000256" key="9">
    <source>
        <dbReference type="ARBA" id="ARBA00069174"/>
    </source>
</evidence>
<evidence type="ECO:0000256" key="7">
    <source>
        <dbReference type="ARBA" id="ARBA00049529"/>
    </source>
</evidence>
<proteinExistence type="inferred from homology"/>
<organism evidence="13 14">
    <name type="scientific">Alteromonas australica</name>
    <dbReference type="NCBI Taxonomy" id="589873"/>
    <lineage>
        <taxon>Bacteria</taxon>
        <taxon>Pseudomonadati</taxon>
        <taxon>Pseudomonadota</taxon>
        <taxon>Gammaproteobacteria</taxon>
        <taxon>Alteromonadales</taxon>
        <taxon>Alteromonadaceae</taxon>
        <taxon>Alteromonas/Salinimonas group</taxon>
        <taxon>Alteromonas</taxon>
    </lineage>
</organism>
<dbReference type="PANTHER" id="PTHR42743">
    <property type="entry name" value="AMINO-ACID AMINOTRANSFERASE"/>
    <property type="match status" value="1"/>
</dbReference>
<keyword evidence="4" id="KW-0289">Folate biosynthesis</keyword>
<dbReference type="SUPFAM" id="SSF56752">
    <property type="entry name" value="D-aminoacid aminotransferase-like PLP-dependent enzymes"/>
    <property type="match status" value="1"/>
</dbReference>
<gene>
    <name evidence="13" type="ORF">EP13_10960</name>
</gene>
<dbReference type="InterPro" id="IPR036038">
    <property type="entry name" value="Aminotransferase-like"/>
</dbReference>
<evidence type="ECO:0000256" key="1">
    <source>
        <dbReference type="ARBA" id="ARBA00001933"/>
    </source>
</evidence>
<evidence type="ECO:0000256" key="12">
    <source>
        <dbReference type="RuleBase" id="RU004516"/>
    </source>
</evidence>
<keyword evidence="13" id="KW-0808">Transferase</keyword>
<dbReference type="Gene3D" id="3.30.470.10">
    <property type="match status" value="1"/>
</dbReference>
<name>A0A075P775_9ALTE</name>
<comment type="similarity">
    <text evidence="2 11">Belongs to the class-IV pyridoxal-phosphate-dependent aminotransferase family.</text>
</comment>
<comment type="cofactor">
    <cofactor evidence="1 12">
        <name>pyridoxal 5'-phosphate</name>
        <dbReference type="ChEBI" id="CHEBI:597326"/>
    </cofactor>
</comment>
<evidence type="ECO:0000256" key="10">
    <source>
        <dbReference type="ARBA" id="ARBA00080135"/>
    </source>
</evidence>
<keyword evidence="3 12" id="KW-0663">Pyridoxal phosphate</keyword>
<dbReference type="FunFam" id="3.20.10.10:FF:000002">
    <property type="entry name" value="D-alanine aminotransferase"/>
    <property type="match status" value="1"/>
</dbReference>
<evidence type="ECO:0000256" key="8">
    <source>
        <dbReference type="ARBA" id="ARBA00054027"/>
    </source>
</evidence>
<accession>A0A075P775</accession>
<dbReference type="Pfam" id="PF01063">
    <property type="entry name" value="Aminotran_4"/>
    <property type="match status" value="1"/>
</dbReference>
<dbReference type="PANTHER" id="PTHR42743:SF10">
    <property type="entry name" value="D-ALANINE AMINOTRANSFERASE"/>
    <property type="match status" value="1"/>
</dbReference>
<dbReference type="EMBL" id="CP008849">
    <property type="protein sequence ID" value="AIF99162.1"/>
    <property type="molecule type" value="Genomic_DNA"/>
</dbReference>
<dbReference type="KEGG" id="aaus:EP12_11645"/>
<evidence type="ECO:0000313" key="14">
    <source>
        <dbReference type="Proteomes" id="UP000056090"/>
    </source>
</evidence>
<dbReference type="GeneID" id="78255424"/>
<dbReference type="Proteomes" id="UP000056090">
    <property type="component" value="Chromosome"/>
</dbReference>
<dbReference type="eggNOG" id="COG0115">
    <property type="taxonomic scope" value="Bacteria"/>
</dbReference>
<comment type="pathway">
    <text evidence="5">Cofactor biosynthesis; tetrahydrofolate biosynthesis; 4-aminobenzoate from chorismate: step 2/2.</text>
</comment>
<evidence type="ECO:0000313" key="13">
    <source>
        <dbReference type="EMBL" id="AIF99162.1"/>
    </source>
</evidence>
<dbReference type="GO" id="GO:0008652">
    <property type="term" value="P:amino acid biosynthetic process"/>
    <property type="evidence" value="ECO:0007669"/>
    <property type="project" value="UniProtKB-ARBA"/>
</dbReference>
<sequence>MTIAFLNGDFLPLSEAKISPMDRGFLFGDGIYEVIPTYQAKPVGMKGHMARLKSGLSAISITNPYDETQWRDILATLVEKNSPYIPSGNIGIYFHVSRGTDSKRFHAFPDNIAPTVFGFAFEIAPAQPLNKHDVKAFKVALEEDKRWQRCHIKSTSLLGNVLHFQTGVEQGVNETILHNSAGEITEASSCNVFIVKNNVVYTPPLDNQLLPGITRSIALEAFTRASIEVEESRFSIDDLLNADEVWLSSSSKEIAPVVEVNGMAIGDGNVGDMWQKAIKAYHDYKFIA</sequence>
<dbReference type="InterPro" id="IPR043132">
    <property type="entry name" value="BCAT-like_C"/>
</dbReference>
<dbReference type="OrthoDB" id="21319at2"/>
<dbReference type="PROSITE" id="PS00770">
    <property type="entry name" value="AA_TRANSFER_CLASS_4"/>
    <property type="match status" value="1"/>
</dbReference>
<dbReference type="InterPro" id="IPR001544">
    <property type="entry name" value="Aminotrans_IV"/>
</dbReference>
<evidence type="ECO:0000256" key="11">
    <source>
        <dbReference type="RuleBase" id="RU004106"/>
    </source>
</evidence>
<dbReference type="GO" id="GO:0008696">
    <property type="term" value="F:4-amino-4-deoxychorismate lyase activity"/>
    <property type="evidence" value="ECO:0007669"/>
    <property type="project" value="UniProtKB-EC"/>
</dbReference>
<keyword evidence="14" id="KW-1185">Reference proteome</keyword>
<dbReference type="RefSeq" id="WP_044057282.1">
    <property type="nucleotide sequence ID" value="NZ_CBCSKJ010000001.1"/>
</dbReference>
<dbReference type="GO" id="GO:0005829">
    <property type="term" value="C:cytosol"/>
    <property type="evidence" value="ECO:0007669"/>
    <property type="project" value="TreeGrafter"/>
</dbReference>
<dbReference type="PATRIC" id="fig|589873.4.peg.2508"/>
<evidence type="ECO:0000256" key="5">
    <source>
        <dbReference type="ARBA" id="ARBA00035633"/>
    </source>
</evidence>
<evidence type="ECO:0000256" key="6">
    <source>
        <dbReference type="ARBA" id="ARBA00035676"/>
    </source>
</evidence>
<reference evidence="13 14" key="1">
    <citation type="submission" date="2014-06" db="EMBL/GenBank/DDBJ databases">
        <title>Genomes of Alteromonas australica, a world apart.</title>
        <authorList>
            <person name="Gonzaga A."/>
            <person name="Lopez-Perez M."/>
            <person name="Rodriguez-Valera F."/>
        </authorList>
    </citation>
    <scope>NUCLEOTIDE SEQUENCE [LARGE SCALE GENOMIC DNA]</scope>
    <source>
        <strain evidence="13 14">H 17</strain>
    </source>
</reference>
<keyword evidence="13" id="KW-0032">Aminotransferase</keyword>